<keyword evidence="2" id="KW-0808">Transferase</keyword>
<dbReference type="GO" id="GO:0004742">
    <property type="term" value="F:dihydrolipoyllysine-residue acetyltransferase activity"/>
    <property type="evidence" value="ECO:0007669"/>
    <property type="project" value="UniProtKB-EC"/>
</dbReference>
<proteinExistence type="predicted"/>
<name>A0A6J4SP31_9SPHN</name>
<dbReference type="EMBL" id="CADCWA010000015">
    <property type="protein sequence ID" value="CAA9499371.1"/>
    <property type="molecule type" value="Genomic_DNA"/>
</dbReference>
<feature type="compositionally biased region" description="Basic and acidic residues" evidence="1">
    <location>
        <begin position="77"/>
        <end position="107"/>
    </location>
</feature>
<feature type="compositionally biased region" description="Basic and acidic residues" evidence="1">
    <location>
        <begin position="35"/>
        <end position="47"/>
    </location>
</feature>
<feature type="compositionally biased region" description="Low complexity" evidence="1">
    <location>
        <begin position="179"/>
        <end position="192"/>
    </location>
</feature>
<reference evidence="2" key="1">
    <citation type="submission" date="2020-02" db="EMBL/GenBank/DDBJ databases">
        <authorList>
            <person name="Meier V. D."/>
        </authorList>
    </citation>
    <scope>NUCLEOTIDE SEQUENCE</scope>
    <source>
        <strain evidence="2">AVDCRST_MAG31</strain>
    </source>
</reference>
<protein>
    <submittedName>
        <fullName evidence="2">Dihydrolipoamide acetyltransferase component of pyruvate dehydrogenase complex</fullName>
        <ecNumber evidence="2">2.3.1.12</ecNumber>
    </submittedName>
</protein>
<evidence type="ECO:0000256" key="1">
    <source>
        <dbReference type="SAM" id="MobiDB-lite"/>
    </source>
</evidence>
<dbReference type="AlphaFoldDB" id="A0A6J4SP31"/>
<keyword evidence="2" id="KW-0670">Pyruvate</keyword>
<feature type="non-terminal residue" evidence="2">
    <location>
        <position position="1"/>
    </location>
</feature>
<gene>
    <name evidence="2" type="ORF">AVDCRST_MAG31-272</name>
</gene>
<organism evidence="2">
    <name type="scientific">uncultured Sphingomonas sp</name>
    <dbReference type="NCBI Taxonomy" id="158754"/>
    <lineage>
        <taxon>Bacteria</taxon>
        <taxon>Pseudomonadati</taxon>
        <taxon>Pseudomonadota</taxon>
        <taxon>Alphaproteobacteria</taxon>
        <taxon>Sphingomonadales</taxon>
        <taxon>Sphingomonadaceae</taxon>
        <taxon>Sphingomonas</taxon>
        <taxon>environmental samples</taxon>
    </lineage>
</organism>
<feature type="non-terminal residue" evidence="2">
    <location>
        <position position="255"/>
    </location>
</feature>
<feature type="compositionally biased region" description="Basic and acidic residues" evidence="1">
    <location>
        <begin position="1"/>
        <end position="15"/>
    </location>
</feature>
<evidence type="ECO:0000313" key="2">
    <source>
        <dbReference type="EMBL" id="CAA9499371.1"/>
    </source>
</evidence>
<keyword evidence="2" id="KW-0012">Acyltransferase</keyword>
<feature type="region of interest" description="Disordered" evidence="1">
    <location>
        <begin position="1"/>
        <end position="255"/>
    </location>
</feature>
<feature type="compositionally biased region" description="Basic and acidic residues" evidence="1">
    <location>
        <begin position="239"/>
        <end position="255"/>
    </location>
</feature>
<feature type="compositionally biased region" description="Basic residues" evidence="1">
    <location>
        <begin position="162"/>
        <end position="175"/>
    </location>
</feature>
<accession>A0A6J4SP31</accession>
<dbReference type="EC" id="2.3.1.12" evidence="2"/>
<sequence length="255" mass="27473">GDRTQDARPVPDHGGRHARQMVGQGRRYGQLRRHPGGDRDRQGDHGVRGGGRGHRRQDPGARRHGRSEGRHRHRADRGRGRGRECCRSEHRPGHRGSEAACGREARRGTGANGTCSGRNPSRHGPAGRRAASLRRPHQGLPARPPPGGSAGHRPVLAEGQRPRRPHRPRRSRPGRGRSDGQAAAATAASAASARRRRGSGACSRAAVLDGNPARSGQAQQHAQDHRAPPDRVQAADPAHLPDSRHPPRRAAEAPR</sequence>
<feature type="compositionally biased region" description="Basic residues" evidence="1">
    <location>
        <begin position="62"/>
        <end position="76"/>
    </location>
</feature>